<feature type="domain" description="4Fe-4S ferredoxin-type" evidence="1">
    <location>
        <begin position="85"/>
        <end position="114"/>
    </location>
</feature>
<dbReference type="Proteomes" id="UP000525298">
    <property type="component" value="Unassembled WGS sequence"/>
</dbReference>
<accession>A0A7W0CBD5</accession>
<reference evidence="2 3" key="1">
    <citation type="submission" date="2020-07" db="EMBL/GenBank/DDBJ databases">
        <title>Genomic Encyclopedia of Type Strains, Phase IV (KMG-IV): sequencing the most valuable type-strain genomes for metagenomic binning, comparative biology and taxonomic classification.</title>
        <authorList>
            <person name="Goeker M."/>
        </authorList>
    </citation>
    <scope>NUCLEOTIDE SEQUENCE [LARGE SCALE GENOMIC DNA]</scope>
    <source>
        <strain evidence="2 3">DSM 17721</strain>
    </source>
</reference>
<dbReference type="PANTHER" id="PTHR43534:SF1">
    <property type="entry name" value="4FE-4S CLUSTER CONTAINING PARA FAMILY ATPASE PROTEIN"/>
    <property type="match status" value="1"/>
</dbReference>
<dbReference type="InterPro" id="IPR002586">
    <property type="entry name" value="CobQ/CobB/MinD/ParA_Nub-bd_dom"/>
</dbReference>
<organism evidence="2 3">
    <name type="scientific">Desulfosalsimonas propionicica</name>
    <dbReference type="NCBI Taxonomy" id="332175"/>
    <lineage>
        <taxon>Bacteria</taxon>
        <taxon>Pseudomonadati</taxon>
        <taxon>Thermodesulfobacteriota</taxon>
        <taxon>Desulfobacteria</taxon>
        <taxon>Desulfobacterales</taxon>
        <taxon>Desulfosalsimonadaceae</taxon>
        <taxon>Desulfosalsimonas</taxon>
    </lineage>
</organism>
<dbReference type="Pfam" id="PF00037">
    <property type="entry name" value="Fer4"/>
    <property type="match status" value="1"/>
</dbReference>
<dbReference type="Pfam" id="PF01656">
    <property type="entry name" value="CbiA"/>
    <property type="match status" value="1"/>
</dbReference>
<dbReference type="EMBL" id="JACDUS010000010">
    <property type="protein sequence ID" value="MBA2882537.1"/>
    <property type="molecule type" value="Genomic_DNA"/>
</dbReference>
<dbReference type="InterPro" id="IPR017896">
    <property type="entry name" value="4Fe4S_Fe-S-bd"/>
</dbReference>
<dbReference type="Gene3D" id="3.30.70.20">
    <property type="match status" value="1"/>
</dbReference>
<sequence>MKELVVISGKGGSGKTSITAALSQLAQKPVLCDADVDAADLHLILSPKIRESQEFMAGHTASIVKERCTECGKCLELCRFNAINADFVVDPVSCEGCGVCYYFCDDKAIDFPENHSGNWYISDTRYGTMVHARLGIAEENSGKLVSLVRKKAAQIAETEGRDLVLTDGPPGMGCPVIAAIGGAAGVLIVTEPSLSGRHDMQRVVELARHFSVPAMLCINKYDLNESISREIRQYAKDNQVPCVGQIPFDPAMTKSMVQARTLFEYDDKAPACQAVREVWEEVGNYMA</sequence>
<dbReference type="InterPro" id="IPR027417">
    <property type="entry name" value="P-loop_NTPase"/>
</dbReference>
<protein>
    <submittedName>
        <fullName evidence="2">MinD superfamily P-loop ATPase</fullName>
    </submittedName>
</protein>
<proteinExistence type="predicted"/>
<feature type="domain" description="4Fe-4S ferredoxin-type" evidence="1">
    <location>
        <begin position="59"/>
        <end position="84"/>
    </location>
</feature>
<dbReference type="PROSITE" id="PS51379">
    <property type="entry name" value="4FE4S_FER_2"/>
    <property type="match status" value="2"/>
</dbReference>
<dbReference type="SUPFAM" id="SSF54862">
    <property type="entry name" value="4Fe-4S ferredoxins"/>
    <property type="match status" value="1"/>
</dbReference>
<evidence type="ECO:0000313" key="2">
    <source>
        <dbReference type="EMBL" id="MBA2882537.1"/>
    </source>
</evidence>
<dbReference type="PANTHER" id="PTHR43534">
    <property type="entry name" value="MIND SUPERFAMILY P-LOOP ATPASE CONTAINING AN INSERTED FERREDOXIN DOMAIN"/>
    <property type="match status" value="1"/>
</dbReference>
<evidence type="ECO:0000313" key="3">
    <source>
        <dbReference type="Proteomes" id="UP000525298"/>
    </source>
</evidence>
<comment type="caution">
    <text evidence="2">The sequence shown here is derived from an EMBL/GenBank/DDBJ whole genome shotgun (WGS) entry which is preliminary data.</text>
</comment>
<gene>
    <name evidence="2" type="ORF">HNR65_002889</name>
</gene>
<dbReference type="RefSeq" id="WP_181552170.1">
    <property type="nucleotide sequence ID" value="NZ_JACDUS010000010.1"/>
</dbReference>
<name>A0A7W0CBD5_9BACT</name>
<dbReference type="Gene3D" id="3.40.50.300">
    <property type="entry name" value="P-loop containing nucleotide triphosphate hydrolases"/>
    <property type="match status" value="1"/>
</dbReference>
<dbReference type="SUPFAM" id="SSF52540">
    <property type="entry name" value="P-loop containing nucleoside triphosphate hydrolases"/>
    <property type="match status" value="1"/>
</dbReference>
<dbReference type="CDD" id="cd03110">
    <property type="entry name" value="SIMIBI_bact_arch"/>
    <property type="match status" value="1"/>
</dbReference>
<dbReference type="AlphaFoldDB" id="A0A7W0CBD5"/>
<evidence type="ECO:0000259" key="1">
    <source>
        <dbReference type="PROSITE" id="PS51379"/>
    </source>
</evidence>
<keyword evidence="3" id="KW-1185">Reference proteome</keyword>